<keyword evidence="2" id="KW-0489">Methyltransferase</keyword>
<protein>
    <recommendedName>
        <fullName evidence="1">site-specific DNA-methyltransferase (adenine-specific)</fullName>
        <ecNumber evidence="1">2.1.1.72</ecNumber>
    </recommendedName>
</protein>
<reference evidence="7 8" key="1">
    <citation type="journal article" date="2019" name="Anaerobe">
        <title>Brachyspira catarrhinii sp. nov., an anaerobic intestinal spirochaete isolated from vervet monkeys may have been misidentified as Brachyspira aalborgi in previous studies.</title>
        <authorList>
            <person name="Phillips N.D."/>
            <person name="La T."/>
            <person name="Hampson D.J."/>
        </authorList>
    </citation>
    <scope>NUCLEOTIDE SEQUENCE [LARGE SCALE GENOMIC DNA]</scope>
    <source>
        <strain evidence="7 8">Z12</strain>
    </source>
</reference>
<feature type="domain" description="DNA methylase N-4/N-6" evidence="6">
    <location>
        <begin position="27"/>
        <end position="253"/>
    </location>
</feature>
<dbReference type="InterPro" id="IPR029063">
    <property type="entry name" value="SAM-dependent_MTases_sf"/>
</dbReference>
<gene>
    <name evidence="7" type="ORF">EZH24_06750</name>
</gene>
<comment type="catalytic activity">
    <reaction evidence="5">
        <text>a 2'-deoxyadenosine in DNA + S-adenosyl-L-methionine = an N(6)-methyl-2'-deoxyadenosine in DNA + S-adenosyl-L-homocysteine + H(+)</text>
        <dbReference type="Rhea" id="RHEA:15197"/>
        <dbReference type="Rhea" id="RHEA-COMP:12418"/>
        <dbReference type="Rhea" id="RHEA-COMP:12419"/>
        <dbReference type="ChEBI" id="CHEBI:15378"/>
        <dbReference type="ChEBI" id="CHEBI:57856"/>
        <dbReference type="ChEBI" id="CHEBI:59789"/>
        <dbReference type="ChEBI" id="CHEBI:90615"/>
        <dbReference type="ChEBI" id="CHEBI:90616"/>
        <dbReference type="EC" id="2.1.1.72"/>
    </reaction>
</comment>
<keyword evidence="3" id="KW-0808">Transferase</keyword>
<proteinExistence type="predicted"/>
<dbReference type="EMBL" id="SJDU01000150">
    <property type="protein sequence ID" value="TKZ35158.1"/>
    <property type="molecule type" value="Genomic_DNA"/>
</dbReference>
<evidence type="ECO:0000259" key="6">
    <source>
        <dbReference type="Pfam" id="PF01555"/>
    </source>
</evidence>
<keyword evidence="4" id="KW-0949">S-adenosyl-L-methionine</keyword>
<keyword evidence="8" id="KW-1185">Reference proteome</keyword>
<sequence>MKDNIIFEADNLEALKELINMGLEEKIDVIPIDPPYNTNIDYINYIDSFEGDSFISFMNMRIELAYKLLSPNGVMFIHIDDNEVFNLNILCKKIFGIENVKLIIWKKNEEIFDFNKKEYKKVHNINVIHEYVIVCFKNFNSTNLNYIKQLKLDNSGKLIESYAPLTSILEFLGSNFSAKEELYEIFDGKEVFRTPKPVKLIKEFIRSASSKNSLVLDFFAGSGTTGQACMELNKEDNGNRKFILVNNIENNICKTVLIPRINKVIEKFGFNETFRFISLY</sequence>
<dbReference type="SUPFAM" id="SSF53335">
    <property type="entry name" value="S-adenosyl-L-methionine-dependent methyltransferases"/>
    <property type="match status" value="1"/>
</dbReference>
<evidence type="ECO:0000313" key="8">
    <source>
        <dbReference type="Proteomes" id="UP000310168"/>
    </source>
</evidence>
<dbReference type="RefSeq" id="WP_137998367.1">
    <property type="nucleotide sequence ID" value="NZ_SJDU01000150.1"/>
</dbReference>
<evidence type="ECO:0000256" key="4">
    <source>
        <dbReference type="ARBA" id="ARBA00022691"/>
    </source>
</evidence>
<name>A0ABY2TRD8_9SPIR</name>
<dbReference type="InterPro" id="IPR002295">
    <property type="entry name" value="N4/N6-MTase_EcoPI_Mod-like"/>
</dbReference>
<evidence type="ECO:0000256" key="5">
    <source>
        <dbReference type="ARBA" id="ARBA00047942"/>
    </source>
</evidence>
<organism evidence="7 8">
    <name type="scientific">Brachyspira catarrhinii</name>
    <dbReference type="NCBI Taxonomy" id="2528966"/>
    <lineage>
        <taxon>Bacteria</taxon>
        <taxon>Pseudomonadati</taxon>
        <taxon>Spirochaetota</taxon>
        <taxon>Spirochaetia</taxon>
        <taxon>Brachyspirales</taxon>
        <taxon>Brachyspiraceae</taxon>
        <taxon>Brachyspira</taxon>
    </lineage>
</organism>
<dbReference type="Pfam" id="PF01555">
    <property type="entry name" value="N6_N4_Mtase"/>
    <property type="match status" value="1"/>
</dbReference>
<evidence type="ECO:0000256" key="2">
    <source>
        <dbReference type="ARBA" id="ARBA00022603"/>
    </source>
</evidence>
<evidence type="ECO:0000256" key="1">
    <source>
        <dbReference type="ARBA" id="ARBA00011900"/>
    </source>
</evidence>
<comment type="caution">
    <text evidence="7">The sequence shown here is derived from an EMBL/GenBank/DDBJ whole genome shotgun (WGS) entry which is preliminary data.</text>
</comment>
<accession>A0ABY2TRD8</accession>
<dbReference type="Proteomes" id="UP000310168">
    <property type="component" value="Unassembled WGS sequence"/>
</dbReference>
<dbReference type="Gene3D" id="3.40.50.150">
    <property type="entry name" value="Vaccinia Virus protein VP39"/>
    <property type="match status" value="1"/>
</dbReference>
<dbReference type="EC" id="2.1.1.72" evidence="1"/>
<evidence type="ECO:0000313" key="7">
    <source>
        <dbReference type="EMBL" id="TKZ35158.1"/>
    </source>
</evidence>
<dbReference type="InterPro" id="IPR002941">
    <property type="entry name" value="DNA_methylase_N4/N6"/>
</dbReference>
<dbReference type="PRINTS" id="PR00506">
    <property type="entry name" value="D21N6MTFRASE"/>
</dbReference>
<evidence type="ECO:0000256" key="3">
    <source>
        <dbReference type="ARBA" id="ARBA00022679"/>
    </source>
</evidence>